<name>K6DKB3_9BACI</name>
<dbReference type="RefSeq" id="WP_007085395.1">
    <property type="nucleotide sequence ID" value="NZ_AJLS01000063.1"/>
</dbReference>
<keyword evidence="5 7" id="KW-0472">Membrane</keyword>
<feature type="domain" description="RsgI N-terminal anti-sigma" evidence="8">
    <location>
        <begin position="2"/>
        <end position="50"/>
    </location>
</feature>
<keyword evidence="4 7" id="KW-1133">Transmembrane helix</keyword>
<proteinExistence type="predicted"/>
<dbReference type="OrthoDB" id="9800626at2"/>
<evidence type="ECO:0000259" key="8">
    <source>
        <dbReference type="PROSITE" id="PS51849"/>
    </source>
</evidence>
<feature type="transmembrane region" description="Helical" evidence="7">
    <location>
        <begin position="65"/>
        <end position="83"/>
    </location>
</feature>
<dbReference type="eggNOG" id="ENOG5032YNU">
    <property type="taxonomic scope" value="Bacteria"/>
</dbReference>
<evidence type="ECO:0000313" key="10">
    <source>
        <dbReference type="Proteomes" id="UP000006316"/>
    </source>
</evidence>
<dbReference type="Pfam" id="PF12791">
    <property type="entry name" value="RsgI_N"/>
    <property type="match status" value="1"/>
</dbReference>
<comment type="caution">
    <text evidence="9">The sequence shown here is derived from an EMBL/GenBank/DDBJ whole genome shotgun (WGS) entry which is preliminary data.</text>
</comment>
<dbReference type="Proteomes" id="UP000006316">
    <property type="component" value="Unassembled WGS sequence"/>
</dbReference>
<evidence type="ECO:0000256" key="6">
    <source>
        <dbReference type="SAM" id="MobiDB-lite"/>
    </source>
</evidence>
<reference evidence="9 10" key="1">
    <citation type="journal article" date="2012" name="Front. Microbiol.">
        <title>Redundancy and modularity in membrane-associated dissimilatory nitrate reduction in Bacillus.</title>
        <authorList>
            <person name="Heylen K."/>
            <person name="Keltjens J."/>
        </authorList>
    </citation>
    <scope>NUCLEOTIDE SEQUENCE [LARGE SCALE GENOMIC DNA]</scope>
    <source>
        <strain evidence="10">LMG 21833T</strain>
    </source>
</reference>
<evidence type="ECO:0000256" key="7">
    <source>
        <dbReference type="SAM" id="Phobius"/>
    </source>
</evidence>
<gene>
    <name evidence="9" type="ORF">BABA_11896</name>
</gene>
<evidence type="ECO:0000256" key="2">
    <source>
        <dbReference type="ARBA" id="ARBA00022475"/>
    </source>
</evidence>
<dbReference type="PATRIC" id="fig|1117379.3.peg.2476"/>
<evidence type="ECO:0000313" key="9">
    <source>
        <dbReference type="EMBL" id="EKN68754.1"/>
    </source>
</evidence>
<dbReference type="PROSITE" id="PS51849">
    <property type="entry name" value="RSGI_N"/>
    <property type="match status" value="1"/>
</dbReference>
<dbReference type="GO" id="GO:0005886">
    <property type="term" value="C:plasma membrane"/>
    <property type="evidence" value="ECO:0007669"/>
    <property type="project" value="UniProtKB-SubCell"/>
</dbReference>
<dbReference type="Pfam" id="PF23750">
    <property type="entry name" value="RsgI_M"/>
    <property type="match status" value="1"/>
</dbReference>
<feature type="compositionally biased region" description="Basic and acidic residues" evidence="6">
    <location>
        <begin position="291"/>
        <end position="313"/>
    </location>
</feature>
<evidence type="ECO:0000256" key="3">
    <source>
        <dbReference type="ARBA" id="ARBA00022692"/>
    </source>
</evidence>
<comment type="subcellular location">
    <subcellularLocation>
        <location evidence="1">Cell membrane</location>
        <topology evidence="1">Single-pass membrane protein</topology>
    </subcellularLocation>
</comment>
<sequence length="359" mass="41520">MKKGIVMEVDEAFLTLLTPEGEFFRTRRQDHPYTIGEEIHFFPIESVKSTKPSFSLKNPLKFKTVWIMMAALLILIGSLIPNYQNNTAYAYMSIDANPSIEIGVNKKMQVIELTGFNKDGKRLISELPNWKKKDVSQLTNSILVKMKNAGFIKNNDPVIISTVRTEQPMEKAEKALQKKINKIKSTLNDQQLEVKVLTASQKERENAHELGISTGKYREKINQSEQKKKAKSIEKIQEQKALTSEQEKVLPPGQLKKQVKTNAVQNLDVPEDTPKNETIRSEGKSIPPGQLKKDDDERWKQNQEQSKKHEQQWERPNQQNQGQSKKQEQQWERPNQQNRGNQKQEVSNPNQWKKDHKNK</sequence>
<evidence type="ECO:0000256" key="5">
    <source>
        <dbReference type="ARBA" id="ARBA00023136"/>
    </source>
</evidence>
<evidence type="ECO:0000256" key="1">
    <source>
        <dbReference type="ARBA" id="ARBA00004162"/>
    </source>
</evidence>
<dbReference type="AlphaFoldDB" id="K6DKB3"/>
<dbReference type="STRING" id="1117379.BABA_11896"/>
<protein>
    <recommendedName>
        <fullName evidence="8">RsgI N-terminal anti-sigma domain-containing protein</fullName>
    </recommendedName>
</protein>
<dbReference type="InterPro" id="IPR024449">
    <property type="entry name" value="Anti-sigma_RsgI_N"/>
</dbReference>
<feature type="region of interest" description="Disordered" evidence="6">
    <location>
        <begin position="240"/>
        <end position="359"/>
    </location>
</feature>
<keyword evidence="2" id="KW-1003">Cell membrane</keyword>
<keyword evidence="10" id="KW-1185">Reference proteome</keyword>
<keyword evidence="3 7" id="KW-0812">Transmembrane</keyword>
<dbReference type="InterPro" id="IPR055431">
    <property type="entry name" value="RsgI_M"/>
</dbReference>
<dbReference type="EMBL" id="AJLS01000063">
    <property type="protein sequence ID" value="EKN68754.1"/>
    <property type="molecule type" value="Genomic_DNA"/>
</dbReference>
<feature type="compositionally biased region" description="Polar residues" evidence="6">
    <location>
        <begin position="332"/>
        <end position="351"/>
    </location>
</feature>
<accession>K6DKB3</accession>
<evidence type="ECO:0000256" key="4">
    <source>
        <dbReference type="ARBA" id="ARBA00022989"/>
    </source>
</evidence>
<organism evidence="9 10">
    <name type="scientific">Neobacillus bataviensis LMG 21833</name>
    <dbReference type="NCBI Taxonomy" id="1117379"/>
    <lineage>
        <taxon>Bacteria</taxon>
        <taxon>Bacillati</taxon>
        <taxon>Bacillota</taxon>
        <taxon>Bacilli</taxon>
        <taxon>Bacillales</taxon>
        <taxon>Bacillaceae</taxon>
        <taxon>Neobacillus</taxon>
    </lineage>
</organism>
<feature type="compositionally biased region" description="Basic and acidic residues" evidence="6">
    <location>
        <begin position="272"/>
        <end position="283"/>
    </location>
</feature>